<dbReference type="NCBIfam" id="TIGR00231">
    <property type="entry name" value="small_GTP"/>
    <property type="match status" value="1"/>
</dbReference>
<comment type="similarity">
    <text evidence="1">Belongs to the small GTPase superfamily. Rab family.</text>
</comment>
<dbReference type="InterPro" id="IPR005225">
    <property type="entry name" value="Small_GTP-bd"/>
</dbReference>
<gene>
    <name evidence="2" type="ORF">PCOR1329_LOCUS50035</name>
</gene>
<evidence type="ECO:0000313" key="2">
    <source>
        <dbReference type="EMBL" id="CAK0861332.1"/>
    </source>
</evidence>
<organism evidence="2 3">
    <name type="scientific">Prorocentrum cordatum</name>
    <dbReference type="NCBI Taxonomy" id="2364126"/>
    <lineage>
        <taxon>Eukaryota</taxon>
        <taxon>Sar</taxon>
        <taxon>Alveolata</taxon>
        <taxon>Dinophyceae</taxon>
        <taxon>Prorocentrales</taxon>
        <taxon>Prorocentraceae</taxon>
        <taxon>Prorocentrum</taxon>
    </lineage>
</organism>
<dbReference type="SMART" id="SM00174">
    <property type="entry name" value="RHO"/>
    <property type="match status" value="1"/>
</dbReference>
<dbReference type="Proteomes" id="UP001189429">
    <property type="component" value="Unassembled WGS sequence"/>
</dbReference>
<dbReference type="PANTHER" id="PTHR47979">
    <property type="entry name" value="DRAB11-RELATED"/>
    <property type="match status" value="1"/>
</dbReference>
<keyword evidence="3" id="KW-1185">Reference proteome</keyword>
<dbReference type="EMBL" id="CAUYUJ010016059">
    <property type="protein sequence ID" value="CAK0861332.1"/>
    <property type="molecule type" value="Genomic_DNA"/>
</dbReference>
<dbReference type="InterPro" id="IPR001806">
    <property type="entry name" value="Small_GTPase"/>
</dbReference>
<dbReference type="InterPro" id="IPR027417">
    <property type="entry name" value="P-loop_NTPase"/>
</dbReference>
<name>A0ABN9UPM2_9DINO</name>
<dbReference type="Gene3D" id="3.40.50.300">
    <property type="entry name" value="P-loop containing nucleotide triphosphate hydrolases"/>
    <property type="match status" value="1"/>
</dbReference>
<dbReference type="SUPFAM" id="SSF52540">
    <property type="entry name" value="P-loop containing nucleoside triphosphate hydrolases"/>
    <property type="match status" value="1"/>
</dbReference>
<evidence type="ECO:0000313" key="3">
    <source>
        <dbReference type="Proteomes" id="UP001189429"/>
    </source>
</evidence>
<sequence>MQIWDTAGQEKFQSVTTHHYRAADGGLLVFDLASDGSFSNVDKWLAELRENTDPNVVVALVGTKADLRDRREVPLERAQAYAKDNGLIYMETSSYWDKQQDGSVQDTVAGVQRVFLRTMLRAIVHQQRKGGGGRSTRLDISGYGENGRGQVRLGADRGPRQGECGC</sequence>
<evidence type="ECO:0000256" key="1">
    <source>
        <dbReference type="ARBA" id="ARBA00006270"/>
    </source>
</evidence>
<dbReference type="PROSITE" id="PS51421">
    <property type="entry name" value="RAS"/>
    <property type="match status" value="1"/>
</dbReference>
<comment type="caution">
    <text evidence="2">The sequence shown here is derived from an EMBL/GenBank/DDBJ whole genome shotgun (WGS) entry which is preliminary data.</text>
</comment>
<reference evidence="2" key="1">
    <citation type="submission" date="2023-10" db="EMBL/GenBank/DDBJ databases">
        <authorList>
            <person name="Chen Y."/>
            <person name="Shah S."/>
            <person name="Dougan E. K."/>
            <person name="Thang M."/>
            <person name="Chan C."/>
        </authorList>
    </citation>
    <scope>NUCLEOTIDE SEQUENCE [LARGE SCALE GENOMIC DNA]</scope>
</reference>
<protein>
    <submittedName>
        <fullName evidence="2">Uncharacterized protein</fullName>
    </submittedName>
</protein>
<dbReference type="SMART" id="SM00175">
    <property type="entry name" value="RAB"/>
    <property type="match status" value="1"/>
</dbReference>
<accession>A0ABN9UPM2</accession>
<dbReference type="InterPro" id="IPR050209">
    <property type="entry name" value="Rab_GTPases_membrane_traffic"/>
</dbReference>
<dbReference type="SMART" id="SM00173">
    <property type="entry name" value="RAS"/>
    <property type="match status" value="1"/>
</dbReference>
<dbReference type="Pfam" id="PF00071">
    <property type="entry name" value="Ras"/>
    <property type="match status" value="1"/>
</dbReference>
<proteinExistence type="inferred from homology"/>
<dbReference type="PROSITE" id="PS51419">
    <property type="entry name" value="RAB"/>
    <property type="match status" value="1"/>
</dbReference>